<gene>
    <name evidence="2" type="ORF">Tco_0749458</name>
</gene>
<reference evidence="2" key="1">
    <citation type="journal article" date="2022" name="Int. J. Mol. Sci.">
        <title>Draft Genome of Tanacetum Coccineum: Genomic Comparison of Closely Related Tanacetum-Family Plants.</title>
        <authorList>
            <person name="Yamashiro T."/>
            <person name="Shiraishi A."/>
            <person name="Nakayama K."/>
            <person name="Satake H."/>
        </authorList>
    </citation>
    <scope>NUCLEOTIDE SEQUENCE</scope>
</reference>
<dbReference type="Proteomes" id="UP001151760">
    <property type="component" value="Unassembled WGS sequence"/>
</dbReference>
<name>A0ABQ4Z1J4_9ASTR</name>
<evidence type="ECO:0000313" key="2">
    <source>
        <dbReference type="EMBL" id="GJS82917.1"/>
    </source>
</evidence>
<sequence>MGPDRYLGGISFPEPVAAVAFPTATVVRTQAQHEEAIRGILEHLQGVPIEEKMSNLRFRMVNSDVGRENSKEAPGSSHTVKLGDHP</sequence>
<comment type="caution">
    <text evidence="2">The sequence shown here is derived from an EMBL/GenBank/DDBJ whole genome shotgun (WGS) entry which is preliminary data.</text>
</comment>
<feature type="region of interest" description="Disordered" evidence="1">
    <location>
        <begin position="63"/>
        <end position="86"/>
    </location>
</feature>
<evidence type="ECO:0000256" key="1">
    <source>
        <dbReference type="SAM" id="MobiDB-lite"/>
    </source>
</evidence>
<accession>A0ABQ4Z1J4</accession>
<protein>
    <submittedName>
        <fullName evidence="2">Uncharacterized protein</fullName>
    </submittedName>
</protein>
<reference evidence="2" key="2">
    <citation type="submission" date="2022-01" db="EMBL/GenBank/DDBJ databases">
        <authorList>
            <person name="Yamashiro T."/>
            <person name="Shiraishi A."/>
            <person name="Satake H."/>
            <person name="Nakayama K."/>
        </authorList>
    </citation>
    <scope>NUCLEOTIDE SEQUENCE</scope>
</reference>
<proteinExistence type="predicted"/>
<organism evidence="2 3">
    <name type="scientific">Tanacetum coccineum</name>
    <dbReference type="NCBI Taxonomy" id="301880"/>
    <lineage>
        <taxon>Eukaryota</taxon>
        <taxon>Viridiplantae</taxon>
        <taxon>Streptophyta</taxon>
        <taxon>Embryophyta</taxon>
        <taxon>Tracheophyta</taxon>
        <taxon>Spermatophyta</taxon>
        <taxon>Magnoliopsida</taxon>
        <taxon>eudicotyledons</taxon>
        <taxon>Gunneridae</taxon>
        <taxon>Pentapetalae</taxon>
        <taxon>asterids</taxon>
        <taxon>campanulids</taxon>
        <taxon>Asterales</taxon>
        <taxon>Asteraceae</taxon>
        <taxon>Asteroideae</taxon>
        <taxon>Anthemideae</taxon>
        <taxon>Anthemidinae</taxon>
        <taxon>Tanacetum</taxon>
    </lineage>
</organism>
<evidence type="ECO:0000313" key="3">
    <source>
        <dbReference type="Proteomes" id="UP001151760"/>
    </source>
</evidence>
<keyword evidence="3" id="KW-1185">Reference proteome</keyword>
<dbReference type="EMBL" id="BQNB010010861">
    <property type="protein sequence ID" value="GJS82917.1"/>
    <property type="molecule type" value="Genomic_DNA"/>
</dbReference>